<reference evidence="3" key="2">
    <citation type="submission" date="2025-09" db="UniProtKB">
        <authorList>
            <consortium name="Ensembl"/>
        </authorList>
    </citation>
    <scope>IDENTIFICATION</scope>
</reference>
<dbReference type="PROSITE" id="PS50088">
    <property type="entry name" value="ANK_REPEAT"/>
    <property type="match status" value="1"/>
</dbReference>
<proteinExistence type="predicted"/>
<evidence type="ECO:0000256" key="1">
    <source>
        <dbReference type="PROSITE-ProRule" id="PRU00023"/>
    </source>
</evidence>
<keyword evidence="1" id="KW-0040">ANK repeat</keyword>
<dbReference type="PANTHER" id="PTHR24192">
    <property type="entry name" value="ANKYRIN REPEAT DOMAIN 40"/>
    <property type="match status" value="1"/>
</dbReference>
<dbReference type="InterPro" id="IPR036770">
    <property type="entry name" value="Ankyrin_rpt-contain_sf"/>
</dbReference>
<reference evidence="3" key="1">
    <citation type="submission" date="2025-08" db="UniProtKB">
        <authorList>
            <consortium name="Ensembl"/>
        </authorList>
    </citation>
    <scope>IDENTIFICATION</scope>
</reference>
<dbReference type="PROSITE" id="PS50297">
    <property type="entry name" value="ANK_REP_REGION"/>
    <property type="match status" value="1"/>
</dbReference>
<dbReference type="Gene3D" id="1.25.40.20">
    <property type="entry name" value="Ankyrin repeat-containing domain"/>
    <property type="match status" value="1"/>
</dbReference>
<evidence type="ECO:0000313" key="4">
    <source>
        <dbReference type="Proteomes" id="UP000694388"/>
    </source>
</evidence>
<dbReference type="InterPro" id="IPR002110">
    <property type="entry name" value="Ankyrin_rpt"/>
</dbReference>
<evidence type="ECO:0000256" key="2">
    <source>
        <dbReference type="SAM" id="MobiDB-lite"/>
    </source>
</evidence>
<keyword evidence="4" id="KW-1185">Reference proteome</keyword>
<accession>A0A8C4X1D8</accession>
<organism evidence="3 4">
    <name type="scientific">Eptatretus burgeri</name>
    <name type="common">Inshore hagfish</name>
    <dbReference type="NCBI Taxonomy" id="7764"/>
    <lineage>
        <taxon>Eukaryota</taxon>
        <taxon>Metazoa</taxon>
        <taxon>Chordata</taxon>
        <taxon>Craniata</taxon>
        <taxon>Vertebrata</taxon>
        <taxon>Cyclostomata</taxon>
        <taxon>Myxini</taxon>
        <taxon>Myxiniformes</taxon>
        <taxon>Myxinidae</taxon>
        <taxon>Eptatretinae</taxon>
        <taxon>Eptatretus</taxon>
    </lineage>
</organism>
<dbReference type="OMA" id="DYTEDTQ"/>
<dbReference type="SUPFAM" id="SSF48403">
    <property type="entry name" value="Ankyrin repeat"/>
    <property type="match status" value="1"/>
</dbReference>
<dbReference type="Pfam" id="PF12796">
    <property type="entry name" value="Ank_2"/>
    <property type="match status" value="1"/>
</dbReference>
<dbReference type="AlphaFoldDB" id="A0A8C4X1D8"/>
<feature type="compositionally biased region" description="Low complexity" evidence="2">
    <location>
        <begin position="164"/>
        <end position="173"/>
    </location>
</feature>
<dbReference type="Proteomes" id="UP000694388">
    <property type="component" value="Unplaced"/>
</dbReference>
<protein>
    <submittedName>
        <fullName evidence="3">Ankyrin repeat domain 40</fullName>
    </submittedName>
</protein>
<dbReference type="Ensembl" id="ENSEBUT00000026897.1">
    <property type="protein sequence ID" value="ENSEBUP00000026321.1"/>
    <property type="gene ID" value="ENSEBUG00000016215.1"/>
</dbReference>
<name>A0A8C4X1D8_EPTBU</name>
<evidence type="ECO:0000313" key="3">
    <source>
        <dbReference type="Ensembl" id="ENSEBUP00000026321.1"/>
    </source>
</evidence>
<feature type="region of interest" description="Disordered" evidence="2">
    <location>
        <begin position="146"/>
        <end position="178"/>
    </location>
</feature>
<sequence length="321" mass="36261">MECEWKTKEEEERLREAACIGDMDLVRKLVDSGVSVNSQNDMNGWSCLHWACKRNRTLIVAYLLEAGADVEALTVKGERAMDLTHNLNIRAILGCEGSANDIVEDSSLPITPNYIGNPPFFYSAPTENGMAGNLDRELKSPQYTVNRESDHDVSTSPQLAGLKQQQQQQQHHQGLSSRAQQYHVLQQPGIVGGMPSPYQPIFLHTAFPFQAQGELILKVRIQDSSQYDNDFIEMELDRQDLTYSALLHACCVELHLEPAGVEKIRKLPNTLLRRDKEVARLTDYQELELVVGKHGSLFSQGRHHRDTDVPCYNKKALELTY</sequence>
<dbReference type="SMART" id="SM00248">
    <property type="entry name" value="ANK"/>
    <property type="match status" value="2"/>
</dbReference>
<dbReference type="PANTHER" id="PTHR24192:SF3">
    <property type="entry name" value="ANKYRIN REPEAT DOMAIN 40"/>
    <property type="match status" value="1"/>
</dbReference>
<feature type="repeat" description="ANK" evidence="1">
    <location>
        <begin position="43"/>
        <end position="75"/>
    </location>
</feature>
<dbReference type="InterPro" id="IPR039195">
    <property type="entry name" value="ANKRD40"/>
</dbReference>
<dbReference type="GeneTree" id="ENSGT00390000007792"/>